<evidence type="ECO:0000256" key="3">
    <source>
        <dbReference type="SAM" id="SignalP"/>
    </source>
</evidence>
<dbReference type="KEGG" id="acan:ACA1_185710"/>
<feature type="compositionally biased region" description="Low complexity" evidence="1">
    <location>
        <begin position="243"/>
        <end position="266"/>
    </location>
</feature>
<protein>
    <submittedName>
        <fullName evidence="4">Uncharacterized protein</fullName>
    </submittedName>
</protein>
<evidence type="ECO:0000313" key="5">
    <source>
        <dbReference type="Proteomes" id="UP000011083"/>
    </source>
</evidence>
<reference evidence="4 5" key="1">
    <citation type="journal article" date="2013" name="Genome Biol.">
        <title>Genome of Acanthamoeba castellanii highlights extensive lateral gene transfer and early evolution of tyrosine kinase signaling.</title>
        <authorList>
            <person name="Clarke M."/>
            <person name="Lohan A.J."/>
            <person name="Liu B."/>
            <person name="Lagkouvardos I."/>
            <person name="Roy S."/>
            <person name="Zafar N."/>
            <person name="Bertelli C."/>
            <person name="Schilde C."/>
            <person name="Kianianmomeni A."/>
            <person name="Burglin T.R."/>
            <person name="Frech C."/>
            <person name="Turcotte B."/>
            <person name="Kopec K.O."/>
            <person name="Synnott J.M."/>
            <person name="Choo C."/>
            <person name="Paponov I."/>
            <person name="Finkler A."/>
            <person name="Soon Heng Tan C."/>
            <person name="Hutchins A.P."/>
            <person name="Weinmeier T."/>
            <person name="Rattei T."/>
            <person name="Chu J.S."/>
            <person name="Gimenez G."/>
            <person name="Irimia M."/>
            <person name="Rigden D.J."/>
            <person name="Fitzpatrick D.A."/>
            <person name="Lorenzo-Morales J."/>
            <person name="Bateman A."/>
            <person name="Chiu C.H."/>
            <person name="Tang P."/>
            <person name="Hegemann P."/>
            <person name="Fromm H."/>
            <person name="Raoult D."/>
            <person name="Greub G."/>
            <person name="Miranda-Saavedra D."/>
            <person name="Chen N."/>
            <person name="Nash P."/>
            <person name="Ginger M.L."/>
            <person name="Horn M."/>
            <person name="Schaap P."/>
            <person name="Caler L."/>
            <person name="Loftus B."/>
        </authorList>
    </citation>
    <scope>NUCLEOTIDE SEQUENCE [LARGE SCALE GENOMIC DNA]</scope>
    <source>
        <strain evidence="4 5">Neff</strain>
    </source>
</reference>
<feature type="compositionally biased region" description="Low complexity" evidence="1">
    <location>
        <begin position="155"/>
        <end position="171"/>
    </location>
</feature>
<keyword evidence="5" id="KW-1185">Reference proteome</keyword>
<dbReference type="RefSeq" id="XP_004342541.1">
    <property type="nucleotide sequence ID" value="XM_004342492.1"/>
</dbReference>
<dbReference type="AlphaFoldDB" id="L8H530"/>
<feature type="signal peptide" evidence="3">
    <location>
        <begin position="1"/>
        <end position="19"/>
    </location>
</feature>
<dbReference type="GeneID" id="14921197"/>
<evidence type="ECO:0000256" key="2">
    <source>
        <dbReference type="SAM" id="Phobius"/>
    </source>
</evidence>
<keyword evidence="2" id="KW-1133">Transmembrane helix</keyword>
<evidence type="ECO:0000313" key="4">
    <source>
        <dbReference type="EMBL" id="ELR20347.1"/>
    </source>
</evidence>
<organism evidence="4 5">
    <name type="scientific">Acanthamoeba castellanii (strain ATCC 30010 / Neff)</name>
    <dbReference type="NCBI Taxonomy" id="1257118"/>
    <lineage>
        <taxon>Eukaryota</taxon>
        <taxon>Amoebozoa</taxon>
        <taxon>Discosea</taxon>
        <taxon>Longamoebia</taxon>
        <taxon>Centramoebida</taxon>
        <taxon>Acanthamoebidae</taxon>
        <taxon>Acanthamoeba</taxon>
    </lineage>
</organism>
<dbReference type="VEuPathDB" id="AmoebaDB:ACA1_185710"/>
<feature type="chain" id="PRO_5003990740" evidence="3">
    <location>
        <begin position="20"/>
        <end position="342"/>
    </location>
</feature>
<dbReference type="Proteomes" id="UP000011083">
    <property type="component" value="Unassembled WGS sequence"/>
</dbReference>
<proteinExistence type="predicted"/>
<evidence type="ECO:0000256" key="1">
    <source>
        <dbReference type="SAM" id="MobiDB-lite"/>
    </source>
</evidence>
<keyword evidence="2" id="KW-0472">Membrane</keyword>
<feature type="transmembrane region" description="Helical" evidence="2">
    <location>
        <begin position="269"/>
        <end position="295"/>
    </location>
</feature>
<gene>
    <name evidence="4" type="ORF">ACA1_185710</name>
</gene>
<feature type="region of interest" description="Disordered" evidence="1">
    <location>
        <begin position="155"/>
        <end position="266"/>
    </location>
</feature>
<name>L8H530_ACACF</name>
<sequence length="342" mass="33941">MAAKITLLFIATLVAAVVAQDPTSYITAYPARSVVGCGDSPFNLTMQAWQVEPCTYVIKYSIYGRPGISDFGFRSSSGGNGNTCTTDGPYGGWTADGSMVKIDETKGCDQQATFYVKATLTTLITTGSTLALKAGSYCWTCDNAPYGFGPATSCTSPSPTASLSPSRTPSPSTVPPSATPSISASPSRPATPSISASPSSAVSPSISVSRTPSPSVSATPSISATASPSTFISPPSLPPSPSGSPSAALSVSPSPPILSQSEGGASSGAIAGGVVGGIAGVGAAGAVLAGAGYLVHRMMNKPPAPAALTSAFDGVADNAGGVNALFVDQASMQPNPLFAEVP</sequence>
<keyword evidence="3" id="KW-0732">Signal</keyword>
<dbReference type="EMBL" id="KB007920">
    <property type="protein sequence ID" value="ELR20347.1"/>
    <property type="molecule type" value="Genomic_DNA"/>
</dbReference>
<feature type="compositionally biased region" description="Low complexity" evidence="1">
    <location>
        <begin position="179"/>
        <end position="234"/>
    </location>
</feature>
<keyword evidence="2" id="KW-0812">Transmembrane</keyword>
<accession>L8H530</accession>